<evidence type="ECO:0000313" key="1">
    <source>
        <dbReference type="EMBL" id="KTF04386.1"/>
    </source>
</evidence>
<evidence type="ECO:0000313" key="3">
    <source>
        <dbReference type="Proteomes" id="UP000054404"/>
    </source>
</evidence>
<protein>
    <submittedName>
        <fullName evidence="2">Cyclase family protein</fullName>
        <ecNumber evidence="2">3.5.-.-</ecNumber>
    </submittedName>
    <submittedName>
        <fullName evidence="1">Kynurenine formamidase</fullName>
        <ecNumber evidence="1">3.5.1.9</ecNumber>
    </submittedName>
</protein>
<reference evidence="1 3" key="1">
    <citation type="submission" date="2015-11" db="EMBL/GenBank/DDBJ databases">
        <title>Draft Genome Sequence of the Type Strain Trueperella bernardiae LCDC 89-0504T, Isolated from Blood Culture.</title>
        <authorList>
            <person name="Bernier A.-M."/>
            <person name="Bernard K."/>
        </authorList>
    </citation>
    <scope>NUCLEOTIDE SEQUENCE [LARGE SCALE GENOMIC DNA]</scope>
    <source>
        <strain evidence="1 3">LCDC 89-0504</strain>
    </source>
</reference>
<dbReference type="PANTHER" id="PTHR31118:SF12">
    <property type="entry name" value="CYCLASE-LIKE PROTEIN 2"/>
    <property type="match status" value="1"/>
</dbReference>
<dbReference type="SUPFAM" id="SSF102198">
    <property type="entry name" value="Putative cyclase"/>
    <property type="match status" value="1"/>
</dbReference>
<dbReference type="Proteomes" id="UP000054404">
    <property type="component" value="Unassembled WGS sequence"/>
</dbReference>
<dbReference type="Gene3D" id="3.50.30.50">
    <property type="entry name" value="Putative cyclase"/>
    <property type="match status" value="1"/>
</dbReference>
<dbReference type="Proteomes" id="UP001225576">
    <property type="component" value="Unassembled WGS sequence"/>
</dbReference>
<dbReference type="GO" id="GO:0004061">
    <property type="term" value="F:arylformamidase activity"/>
    <property type="evidence" value="ECO:0007669"/>
    <property type="project" value="UniProtKB-EC"/>
</dbReference>
<organism evidence="1 3">
    <name type="scientific">Trueperella bernardiae</name>
    <dbReference type="NCBI Taxonomy" id="59561"/>
    <lineage>
        <taxon>Bacteria</taxon>
        <taxon>Bacillati</taxon>
        <taxon>Actinomycetota</taxon>
        <taxon>Actinomycetes</taxon>
        <taxon>Actinomycetales</taxon>
        <taxon>Actinomycetaceae</taxon>
        <taxon>Trueperella</taxon>
    </lineage>
</organism>
<dbReference type="GO" id="GO:0019441">
    <property type="term" value="P:L-tryptophan catabolic process to kynurenine"/>
    <property type="evidence" value="ECO:0007669"/>
    <property type="project" value="InterPro"/>
</dbReference>
<dbReference type="PANTHER" id="PTHR31118">
    <property type="entry name" value="CYCLASE-LIKE PROTEIN 2"/>
    <property type="match status" value="1"/>
</dbReference>
<keyword evidence="1" id="KW-0378">Hydrolase</keyword>
<name>A0A0W1KKB8_9ACTO</name>
<dbReference type="OrthoDB" id="7067800at2"/>
<keyword evidence="3" id="KW-1185">Reference proteome</keyword>
<accession>A0A0W1KKB8</accession>
<reference evidence="2" key="2">
    <citation type="submission" date="2023-05" db="EMBL/GenBank/DDBJ databases">
        <title>Genomic Catalog of Human Bladder Bacteria.</title>
        <authorList>
            <person name="Du J."/>
        </authorList>
    </citation>
    <scope>NUCLEOTIDE SEQUENCE</scope>
    <source>
        <strain evidence="2">UMB1304A</strain>
    </source>
</reference>
<dbReference type="EMBL" id="JASPDQ010000029">
    <property type="protein sequence ID" value="MDK8602650.1"/>
    <property type="molecule type" value="Genomic_DNA"/>
</dbReference>
<dbReference type="InterPro" id="IPR037175">
    <property type="entry name" value="KFase_sf"/>
</dbReference>
<dbReference type="STRING" id="59561.AQZ59_00908"/>
<dbReference type="Pfam" id="PF04199">
    <property type="entry name" value="Cyclase"/>
    <property type="match status" value="1"/>
</dbReference>
<dbReference type="AlphaFoldDB" id="A0A0W1KKB8"/>
<gene>
    <name evidence="1" type="primary">kynB</name>
    <name evidence="1" type="ORF">AQZ59_00908</name>
    <name evidence="2" type="ORF">QP858_09295</name>
</gene>
<proteinExistence type="predicted"/>
<dbReference type="EMBL" id="LNIZ01000003">
    <property type="protein sequence ID" value="KTF04386.1"/>
    <property type="molecule type" value="Genomic_DNA"/>
</dbReference>
<dbReference type="InterPro" id="IPR007325">
    <property type="entry name" value="KFase/CYL"/>
</dbReference>
<evidence type="ECO:0000313" key="2">
    <source>
        <dbReference type="EMBL" id="MDK8602650.1"/>
    </source>
</evidence>
<dbReference type="EC" id="3.5.1.9" evidence="1"/>
<sequence length="244" mass="26489">MSLWNLKLTRVDLTHELDENSPYWGGMPEGAIELNTPILDFDSPYNLRIQRQTFPGQFGTHIDFPGHFHQDGALARDFGVDQAVLPLVVIDRHEEVEANPDFALTVADIEAHEAEHGPIPAGSFVTFRSDWHKRWPDGAALANADDDGALHSPGWSKEAVSALADRGVIGIGHETLDTDPAVDCAAAGDLAVERHVLGLGLFQLELLANLDQVPVRGALISIGWPKIASANGLPVRAWATFEAE</sequence>
<comment type="caution">
    <text evidence="1">The sequence shown here is derived from an EMBL/GenBank/DDBJ whole genome shotgun (WGS) entry which is preliminary data.</text>
</comment>
<dbReference type="EC" id="3.5.-.-" evidence="2"/>
<dbReference type="PATRIC" id="fig|59561.3.peg.900"/>
<dbReference type="RefSeq" id="WP_062613471.1">
    <property type="nucleotide sequence ID" value="NZ_CALTZF010000002.1"/>
</dbReference>